<feature type="coiled-coil region" evidence="8">
    <location>
        <begin position="572"/>
        <end position="599"/>
    </location>
</feature>
<dbReference type="SUPFAM" id="SSF57903">
    <property type="entry name" value="FYVE/PHD zinc finger"/>
    <property type="match status" value="1"/>
</dbReference>
<comment type="subcellular location">
    <subcellularLocation>
        <location evidence="1">Nucleus</location>
    </subcellularLocation>
</comment>
<evidence type="ECO:0000259" key="11">
    <source>
        <dbReference type="PROSITE" id="PS51184"/>
    </source>
</evidence>
<evidence type="ECO:0000256" key="8">
    <source>
        <dbReference type="SAM" id="Coils"/>
    </source>
</evidence>
<feature type="region of interest" description="Disordered" evidence="9">
    <location>
        <begin position="376"/>
        <end position="399"/>
    </location>
</feature>
<dbReference type="GO" id="GO:0000785">
    <property type="term" value="C:chromatin"/>
    <property type="evidence" value="ECO:0007669"/>
    <property type="project" value="TreeGrafter"/>
</dbReference>
<dbReference type="InterPro" id="IPR019787">
    <property type="entry name" value="Znf_PHD-finger"/>
</dbReference>
<evidence type="ECO:0000256" key="3">
    <source>
        <dbReference type="ARBA" id="ARBA00022771"/>
    </source>
</evidence>
<dbReference type="Gene3D" id="3.30.40.10">
    <property type="entry name" value="Zinc/RING finger domain, C3HC4 (zinc finger)"/>
    <property type="match status" value="1"/>
</dbReference>
<feature type="region of interest" description="Disordered" evidence="9">
    <location>
        <begin position="939"/>
        <end position="962"/>
    </location>
</feature>
<evidence type="ECO:0000259" key="10">
    <source>
        <dbReference type="PROSITE" id="PS50016"/>
    </source>
</evidence>
<dbReference type="PANTHER" id="PTHR10694:SF33">
    <property type="entry name" value="LYSINE-SPECIFIC DEMETHYLASE 5"/>
    <property type="match status" value="1"/>
</dbReference>
<dbReference type="InterPro" id="IPR013637">
    <property type="entry name" value="Lys_sp_deMease-like_dom"/>
</dbReference>
<dbReference type="CDD" id="cd15518">
    <property type="entry name" value="PHD_Ecm5p_Lid2p_like"/>
    <property type="match status" value="1"/>
</dbReference>
<keyword evidence="8" id="KW-0175">Coiled coil</keyword>
<evidence type="ECO:0000256" key="4">
    <source>
        <dbReference type="ARBA" id="ARBA00022833"/>
    </source>
</evidence>
<dbReference type="GO" id="GO:0005634">
    <property type="term" value="C:nucleus"/>
    <property type="evidence" value="ECO:0007669"/>
    <property type="project" value="UniProtKB-SubCell"/>
</dbReference>
<keyword evidence="5" id="KW-0408">Iron</keyword>
<keyword evidence="3 7" id="KW-0863">Zinc-finger</keyword>
<feature type="domain" description="JmjC" evidence="11">
    <location>
        <begin position="1"/>
        <end position="162"/>
    </location>
</feature>
<dbReference type="GO" id="GO:0006355">
    <property type="term" value="P:regulation of DNA-templated transcription"/>
    <property type="evidence" value="ECO:0007669"/>
    <property type="project" value="TreeGrafter"/>
</dbReference>
<sequence length="962" mass="110476">MSIGMLFSTQCWGIQDHFTYEAQHHVFGDTITRYSIPEEDFDKYQELLEKVVDQDKKRDDGESTSTSQENTNAGFAYDAFRNNHNEMPINPLLESNKFITPQTLKENGIKCFALDHHPGQLVVTFPKAVTSHISHGFNLTERVQFATYDWLKDGKDSFALYKRLRQLPAFSFDKMILNMATNNSITISEANRTKYVAPLIKELCEEQKIYRDQMNKNYPDLKIEIETSDVEDTDYLCDFTKVYSYISRVVNKKSGSVYSPEYFLNNIGPSLNKAKELSSYRFVFRYEETALKNIYDQITQKTQKPCIWDDKYQKLLKETPRPELKTLKALLNEGESSSYYISDMGTLKSFILMADYWVKSAHEALSENSRKWSSILENDNNGKNSDDTNGDNNDGPIHGTERVMSIQEFQALLDQSYKLPFVCPEMGKLTEKAQNILNYQVQIRKVIADETPKSVNDLEQYKAWVADGETFGVELLEIKQLKRLIFRILWNERAKTQCEKYVSLDQIIKLIQEGLEAGVDSNDPILKGLMIKRDSGHSLEDKAKYFLTDERRLMFISDIDSLIAEATFQPVVSETLERLKDLKARYDITKNQINDIIEKSRHENISHRPGYTRVKNIINSSGLVHCESGVSSVKKGLKGVEDWMRIGKRIFGKGNASLNVLHTRIQSVYKRCRTSFSLEDTFKETPLFENRLKGINNEAVETHALTPPPPSQEVEPSGIQPSLFCLCRMPECGLMFECDNCHEWYHAKCLKLNRAKVKADGKFFCPICDWRLASIRDHESCRPPLEDLISWEEMAHELMLCPDELFAIQGVIKDAVEFRTYLDRIMADYNRRQLTAKTSDDIENTKRAELARLRHYLRKIEGADILLVQETNQLRLMVHQLDPIAPIPPKAVYVMQPIRKAWGVKNVSNEHLGPEFVSPDDNSNIDPMMTSSHQVNLAHADENGGSQTGGREPSTIRSLLND</sequence>
<dbReference type="PROSITE" id="PS50016">
    <property type="entry name" value="ZF_PHD_2"/>
    <property type="match status" value="1"/>
</dbReference>
<dbReference type="GO" id="GO:0034647">
    <property type="term" value="F:histone H3K4me/H3K4me2/H3K4me3 demethylase activity"/>
    <property type="evidence" value="ECO:0007669"/>
    <property type="project" value="TreeGrafter"/>
</dbReference>
<dbReference type="InterPro" id="IPR019786">
    <property type="entry name" value="Zinc_finger_PHD-type_CS"/>
</dbReference>
<keyword evidence="13" id="KW-1185">Reference proteome</keyword>
<dbReference type="SMART" id="SM00249">
    <property type="entry name" value="PHD"/>
    <property type="match status" value="1"/>
</dbReference>
<dbReference type="PANTHER" id="PTHR10694">
    <property type="entry name" value="LYSINE-SPECIFIC DEMETHYLASE"/>
    <property type="match status" value="1"/>
</dbReference>
<proteinExistence type="predicted"/>
<feature type="domain" description="PHD-type" evidence="10">
    <location>
        <begin position="722"/>
        <end position="771"/>
    </location>
</feature>
<dbReference type="Proteomes" id="UP000095009">
    <property type="component" value="Unassembled WGS sequence"/>
</dbReference>
<dbReference type="AlphaFoldDB" id="A0A1E3PJD9"/>
<dbReference type="InterPro" id="IPR001965">
    <property type="entry name" value="Znf_PHD"/>
</dbReference>
<dbReference type="GO" id="GO:0008270">
    <property type="term" value="F:zinc ion binding"/>
    <property type="evidence" value="ECO:0007669"/>
    <property type="project" value="UniProtKB-KW"/>
</dbReference>
<evidence type="ECO:0000256" key="1">
    <source>
        <dbReference type="ARBA" id="ARBA00004123"/>
    </source>
</evidence>
<protein>
    <submittedName>
        <fullName evidence="12">PLU-1-domain-containing protein</fullName>
    </submittedName>
</protein>
<evidence type="ECO:0000256" key="9">
    <source>
        <dbReference type="SAM" id="MobiDB-lite"/>
    </source>
</evidence>
<dbReference type="Pfam" id="PF08429">
    <property type="entry name" value="PLU-1"/>
    <property type="match status" value="1"/>
</dbReference>
<keyword evidence="4" id="KW-0862">Zinc</keyword>
<dbReference type="InterPro" id="IPR011011">
    <property type="entry name" value="Znf_FYVE_PHD"/>
</dbReference>
<dbReference type="PROSITE" id="PS51184">
    <property type="entry name" value="JMJC"/>
    <property type="match status" value="1"/>
</dbReference>
<dbReference type="Pfam" id="PF00628">
    <property type="entry name" value="PHD"/>
    <property type="match status" value="1"/>
</dbReference>
<keyword evidence="2" id="KW-0479">Metal-binding</keyword>
<accession>A0A1E3PJD9</accession>
<gene>
    <name evidence="12" type="ORF">NADFUDRAFT_82585</name>
</gene>
<dbReference type="EMBL" id="KV454409">
    <property type="protein sequence ID" value="ODQ65543.1"/>
    <property type="molecule type" value="Genomic_DNA"/>
</dbReference>
<feature type="compositionally biased region" description="Polar residues" evidence="9">
    <location>
        <begin position="63"/>
        <end position="72"/>
    </location>
</feature>
<dbReference type="Gene3D" id="2.60.120.650">
    <property type="entry name" value="Cupin"/>
    <property type="match status" value="1"/>
</dbReference>
<feature type="compositionally biased region" description="Basic and acidic residues" evidence="9">
    <location>
        <begin position="52"/>
        <end position="61"/>
    </location>
</feature>
<evidence type="ECO:0000313" key="12">
    <source>
        <dbReference type="EMBL" id="ODQ65543.1"/>
    </source>
</evidence>
<feature type="region of interest" description="Disordered" evidence="9">
    <location>
        <begin position="52"/>
        <end position="72"/>
    </location>
</feature>
<dbReference type="PROSITE" id="PS01359">
    <property type="entry name" value="ZF_PHD_1"/>
    <property type="match status" value="1"/>
</dbReference>
<evidence type="ECO:0000256" key="5">
    <source>
        <dbReference type="ARBA" id="ARBA00023004"/>
    </source>
</evidence>
<dbReference type="STRING" id="857566.A0A1E3PJD9"/>
<evidence type="ECO:0000313" key="13">
    <source>
        <dbReference type="Proteomes" id="UP000095009"/>
    </source>
</evidence>
<dbReference type="OrthoDB" id="1678912at2759"/>
<dbReference type="InterPro" id="IPR003347">
    <property type="entry name" value="JmjC_dom"/>
</dbReference>
<reference evidence="12 13" key="1">
    <citation type="journal article" date="2016" name="Proc. Natl. Acad. Sci. U.S.A.">
        <title>Comparative genomics of biotechnologically important yeasts.</title>
        <authorList>
            <person name="Riley R."/>
            <person name="Haridas S."/>
            <person name="Wolfe K.H."/>
            <person name="Lopes M.R."/>
            <person name="Hittinger C.T."/>
            <person name="Goeker M."/>
            <person name="Salamov A.A."/>
            <person name="Wisecaver J.H."/>
            <person name="Long T.M."/>
            <person name="Calvey C.H."/>
            <person name="Aerts A.L."/>
            <person name="Barry K.W."/>
            <person name="Choi C."/>
            <person name="Clum A."/>
            <person name="Coughlan A.Y."/>
            <person name="Deshpande S."/>
            <person name="Douglass A.P."/>
            <person name="Hanson S.J."/>
            <person name="Klenk H.-P."/>
            <person name="LaButti K.M."/>
            <person name="Lapidus A."/>
            <person name="Lindquist E.A."/>
            <person name="Lipzen A.M."/>
            <person name="Meier-Kolthoff J.P."/>
            <person name="Ohm R.A."/>
            <person name="Otillar R.P."/>
            <person name="Pangilinan J.L."/>
            <person name="Peng Y."/>
            <person name="Rokas A."/>
            <person name="Rosa C.A."/>
            <person name="Scheuner C."/>
            <person name="Sibirny A.A."/>
            <person name="Slot J.C."/>
            <person name="Stielow J.B."/>
            <person name="Sun H."/>
            <person name="Kurtzman C.P."/>
            <person name="Blackwell M."/>
            <person name="Grigoriev I.V."/>
            <person name="Jeffries T.W."/>
        </authorList>
    </citation>
    <scope>NUCLEOTIDE SEQUENCE [LARGE SCALE GENOMIC DNA]</scope>
    <source>
        <strain evidence="12 13">DSM 6958</strain>
    </source>
</reference>
<dbReference type="Pfam" id="PF02373">
    <property type="entry name" value="JmjC"/>
    <property type="match status" value="1"/>
</dbReference>
<name>A0A1E3PJD9_9ASCO</name>
<keyword evidence="6" id="KW-0539">Nucleus</keyword>
<organism evidence="12 13">
    <name type="scientific">Nadsonia fulvescens var. elongata DSM 6958</name>
    <dbReference type="NCBI Taxonomy" id="857566"/>
    <lineage>
        <taxon>Eukaryota</taxon>
        <taxon>Fungi</taxon>
        <taxon>Dikarya</taxon>
        <taxon>Ascomycota</taxon>
        <taxon>Saccharomycotina</taxon>
        <taxon>Dipodascomycetes</taxon>
        <taxon>Dipodascales</taxon>
        <taxon>Dipodascales incertae sedis</taxon>
        <taxon>Nadsonia</taxon>
    </lineage>
</organism>
<evidence type="ECO:0000256" key="7">
    <source>
        <dbReference type="PROSITE-ProRule" id="PRU00146"/>
    </source>
</evidence>
<evidence type="ECO:0000256" key="2">
    <source>
        <dbReference type="ARBA" id="ARBA00022723"/>
    </source>
</evidence>
<dbReference type="InterPro" id="IPR013083">
    <property type="entry name" value="Znf_RING/FYVE/PHD"/>
</dbReference>
<evidence type="ECO:0000256" key="6">
    <source>
        <dbReference type="ARBA" id="ARBA00023242"/>
    </source>
</evidence>